<feature type="domain" description="Helicase C-terminal" evidence="10">
    <location>
        <begin position="393"/>
        <end position="542"/>
    </location>
</feature>
<dbReference type="InterPro" id="IPR044742">
    <property type="entry name" value="DEAD/DEAH_RhlB"/>
</dbReference>
<feature type="compositionally biased region" description="Gly residues" evidence="8">
    <location>
        <begin position="555"/>
        <end position="571"/>
    </location>
</feature>
<dbReference type="PROSITE" id="PS51192">
    <property type="entry name" value="HELICASE_ATP_BIND_1"/>
    <property type="match status" value="1"/>
</dbReference>
<keyword evidence="13" id="KW-1185">Reference proteome</keyword>
<dbReference type="PANTHER" id="PTHR47959">
    <property type="entry name" value="ATP-DEPENDENT RNA HELICASE RHLE-RELATED"/>
    <property type="match status" value="1"/>
</dbReference>
<proteinExistence type="inferred from homology"/>
<reference evidence="12 13" key="1">
    <citation type="submission" date="2020-09" db="EMBL/GenBank/DDBJ databases">
        <title>Genome sequences of Mycetohabitans spp.</title>
        <authorList>
            <person name="Carter M.E."/>
            <person name="Carpenter S.C.D."/>
            <person name="Bogdanove A.J."/>
        </authorList>
    </citation>
    <scope>NUCLEOTIDE SEQUENCE [LARGE SCALE GENOMIC DNA]</scope>
    <source>
        <strain evidence="12 13">B12</strain>
        <plasmid evidence="12 13">megaplasmid</plasmid>
    </source>
</reference>
<keyword evidence="4 7" id="KW-0067">ATP-binding</keyword>
<evidence type="ECO:0000256" key="5">
    <source>
        <dbReference type="ARBA" id="ARBA00038437"/>
    </source>
</evidence>
<gene>
    <name evidence="12" type="ORF">IHE29_01750</name>
</gene>
<feature type="compositionally biased region" description="Low complexity" evidence="8">
    <location>
        <begin position="539"/>
        <end position="554"/>
    </location>
</feature>
<evidence type="ECO:0000313" key="12">
    <source>
        <dbReference type="EMBL" id="WXK38075.1"/>
    </source>
</evidence>
<dbReference type="InterPro" id="IPR001650">
    <property type="entry name" value="Helicase_C-like"/>
</dbReference>
<evidence type="ECO:0000256" key="2">
    <source>
        <dbReference type="ARBA" id="ARBA00022801"/>
    </source>
</evidence>
<evidence type="ECO:0000256" key="4">
    <source>
        <dbReference type="ARBA" id="ARBA00022840"/>
    </source>
</evidence>
<organism evidence="12 13">
    <name type="scientific">Mycetohabitans rhizoxinica</name>
    <dbReference type="NCBI Taxonomy" id="412963"/>
    <lineage>
        <taxon>Bacteria</taxon>
        <taxon>Pseudomonadati</taxon>
        <taxon>Pseudomonadota</taxon>
        <taxon>Betaproteobacteria</taxon>
        <taxon>Burkholderiales</taxon>
        <taxon>Burkholderiaceae</taxon>
        <taxon>Mycetohabitans</taxon>
    </lineage>
</organism>
<dbReference type="Pfam" id="PF00271">
    <property type="entry name" value="Helicase_C"/>
    <property type="match status" value="1"/>
</dbReference>
<feature type="region of interest" description="Disordered" evidence="8">
    <location>
        <begin position="537"/>
        <end position="630"/>
    </location>
</feature>
<keyword evidence="3 7" id="KW-0347">Helicase</keyword>
<dbReference type="SMART" id="SM00487">
    <property type="entry name" value="DEXDc"/>
    <property type="match status" value="1"/>
</dbReference>
<feature type="domain" description="DEAD-box RNA helicase Q" evidence="11">
    <location>
        <begin position="131"/>
        <end position="159"/>
    </location>
</feature>
<dbReference type="InterPro" id="IPR014001">
    <property type="entry name" value="Helicase_ATP-bd"/>
</dbReference>
<evidence type="ECO:0000256" key="1">
    <source>
        <dbReference type="ARBA" id="ARBA00022741"/>
    </source>
</evidence>
<dbReference type="PROSITE" id="PS00039">
    <property type="entry name" value="DEAD_ATP_HELICASE"/>
    <property type="match status" value="1"/>
</dbReference>
<dbReference type="PANTHER" id="PTHR47959:SF17">
    <property type="entry name" value="ATP-DEPENDENT RNA HELICASE DEAD BOX FAMILY"/>
    <property type="match status" value="1"/>
</dbReference>
<evidence type="ECO:0000256" key="7">
    <source>
        <dbReference type="RuleBase" id="RU000492"/>
    </source>
</evidence>
<keyword evidence="12" id="KW-0614">Plasmid</keyword>
<comment type="similarity">
    <text evidence="5 7">Belongs to the DEAD box helicase family.</text>
</comment>
<dbReference type="PROSITE" id="PS51194">
    <property type="entry name" value="HELICASE_CTER"/>
    <property type="match status" value="1"/>
</dbReference>
<evidence type="ECO:0000256" key="3">
    <source>
        <dbReference type="ARBA" id="ARBA00022806"/>
    </source>
</evidence>
<dbReference type="InterPro" id="IPR011545">
    <property type="entry name" value="DEAD/DEAH_box_helicase_dom"/>
</dbReference>
<dbReference type="Proteomes" id="UP001493153">
    <property type="component" value="Plasmid megaplasmid"/>
</dbReference>
<dbReference type="InterPro" id="IPR027417">
    <property type="entry name" value="P-loop_NTPase"/>
</dbReference>
<name>A0ABZ2PTF3_9BURK</name>
<feature type="region of interest" description="Disordered" evidence="8">
    <location>
        <begin position="201"/>
        <end position="227"/>
    </location>
</feature>
<evidence type="ECO:0000259" key="11">
    <source>
        <dbReference type="PROSITE" id="PS51195"/>
    </source>
</evidence>
<evidence type="ECO:0000259" key="9">
    <source>
        <dbReference type="PROSITE" id="PS51192"/>
    </source>
</evidence>
<dbReference type="PROSITE" id="PS51195">
    <property type="entry name" value="Q_MOTIF"/>
    <property type="match status" value="1"/>
</dbReference>
<keyword evidence="2 7" id="KW-0378">Hydrolase</keyword>
<dbReference type="EMBL" id="CP062175">
    <property type="protein sequence ID" value="WXK38075.1"/>
    <property type="molecule type" value="Genomic_DNA"/>
</dbReference>
<dbReference type="InterPro" id="IPR014014">
    <property type="entry name" value="RNA_helicase_DEAD_Q_motif"/>
</dbReference>
<dbReference type="SMART" id="SM00490">
    <property type="entry name" value="HELICc"/>
    <property type="match status" value="1"/>
</dbReference>
<sequence>MPVFRSGERISFIASDDRGCRLAPLAFFRTGSRRRRETHRIVMTSNSPSSLGALARELFGSDAPVSHGDAPAVPTPAAEAAPATTVHAVAATPAPDAMATSIAAQPGSTASAAVDAAQPADMANSDTPHGDGFIALGLSPEIVSALTAAGYQAPTPVQQRAIPAALAGRDLLVSSPTGSGKTAAFMLPAIERFAQMQKAGTLGQRANQPVHQAQRGDRGERRHRREQPVARPALLVLTPTRELAMQVTTAATTYGKHLRRLRTVSILGGVAYGQQLMLLAKNPEILVATPGRLIDHLERGRIDLSQLQMLVLDEADRMLDMGFIEDIEAIIDRTPATRQTLLFSATLDGKVGSLAQRFLSDAERIEIRREPESRANIAQSVHYVDDRAHKDRLLTHLLADGALDQAIVFTATKNDADVIAARLAEDGFASAALHGDLPQGARNRTIRALRERRVRVLVATDVAARGIDIPGITHVFNYDLPKFAEDYVHRIGRTGRAGRSGIAVSLVHHAEVGTLKRIERFVRTPLPVNVIAGFEPKRAPSTRAPARRGAPPRGNGRGAGGYQGRGTGNGYGNARHGAGSSREGGGRDAGYRGGFSDARASNDRGRGGFADSRGPARRRDDDRRTSRYDD</sequence>
<dbReference type="InterPro" id="IPR000629">
    <property type="entry name" value="RNA-helicase_DEAD-box_CS"/>
</dbReference>
<keyword evidence="1 7" id="KW-0547">Nucleotide-binding</keyword>
<dbReference type="Pfam" id="PF00270">
    <property type="entry name" value="DEAD"/>
    <property type="match status" value="1"/>
</dbReference>
<feature type="domain" description="Helicase ATP-binding" evidence="9">
    <location>
        <begin position="162"/>
        <end position="365"/>
    </location>
</feature>
<geneLocation type="plasmid" evidence="12 13">
    <name>megaplasmid</name>
</geneLocation>
<dbReference type="CDD" id="cd18787">
    <property type="entry name" value="SF2_C_DEAD"/>
    <property type="match status" value="1"/>
</dbReference>
<evidence type="ECO:0000313" key="13">
    <source>
        <dbReference type="Proteomes" id="UP001493153"/>
    </source>
</evidence>
<feature type="compositionally biased region" description="Basic and acidic residues" evidence="8">
    <location>
        <begin position="617"/>
        <end position="630"/>
    </location>
</feature>
<dbReference type="InterPro" id="IPR050079">
    <property type="entry name" value="DEAD_box_RNA_helicase"/>
</dbReference>
<protein>
    <submittedName>
        <fullName evidence="12">DEAD/DEAH box helicase</fullName>
    </submittedName>
</protein>
<evidence type="ECO:0000256" key="6">
    <source>
        <dbReference type="PROSITE-ProRule" id="PRU00552"/>
    </source>
</evidence>
<feature type="short sequence motif" description="Q motif" evidence="6">
    <location>
        <begin position="131"/>
        <end position="159"/>
    </location>
</feature>
<evidence type="ECO:0000256" key="8">
    <source>
        <dbReference type="SAM" id="MobiDB-lite"/>
    </source>
</evidence>
<dbReference type="SUPFAM" id="SSF52540">
    <property type="entry name" value="P-loop containing nucleoside triphosphate hydrolases"/>
    <property type="match status" value="1"/>
</dbReference>
<accession>A0ABZ2PTF3</accession>
<dbReference type="CDD" id="cd00268">
    <property type="entry name" value="DEADc"/>
    <property type="match status" value="1"/>
</dbReference>
<dbReference type="GO" id="GO:0004386">
    <property type="term" value="F:helicase activity"/>
    <property type="evidence" value="ECO:0007669"/>
    <property type="project" value="UniProtKB-KW"/>
</dbReference>
<evidence type="ECO:0000259" key="10">
    <source>
        <dbReference type="PROSITE" id="PS51194"/>
    </source>
</evidence>
<dbReference type="Gene3D" id="3.40.50.300">
    <property type="entry name" value="P-loop containing nucleotide triphosphate hydrolases"/>
    <property type="match status" value="2"/>
</dbReference>